<name>A0A810KVH9_9ACTN</name>
<dbReference type="PANTHER" id="PTHR33164">
    <property type="entry name" value="TRANSCRIPTIONAL REGULATOR, MARR FAMILY"/>
    <property type="match status" value="1"/>
</dbReference>
<dbReference type="PROSITE" id="PS50995">
    <property type="entry name" value="HTH_MARR_2"/>
    <property type="match status" value="1"/>
</dbReference>
<dbReference type="InterPro" id="IPR039422">
    <property type="entry name" value="MarR/SlyA-like"/>
</dbReference>
<feature type="domain" description="HTH marR-type" evidence="1">
    <location>
        <begin position="11"/>
        <end position="147"/>
    </location>
</feature>
<protein>
    <submittedName>
        <fullName evidence="2">MarR family transcriptional regulator</fullName>
    </submittedName>
</protein>
<dbReference type="InterPro" id="IPR036390">
    <property type="entry name" value="WH_DNA-bd_sf"/>
</dbReference>
<organism evidence="2 3">
    <name type="scientific">Actinocatenispora sera</name>
    <dbReference type="NCBI Taxonomy" id="390989"/>
    <lineage>
        <taxon>Bacteria</taxon>
        <taxon>Bacillati</taxon>
        <taxon>Actinomycetota</taxon>
        <taxon>Actinomycetes</taxon>
        <taxon>Micromonosporales</taxon>
        <taxon>Micromonosporaceae</taxon>
        <taxon>Actinocatenispora</taxon>
    </lineage>
</organism>
<dbReference type="RefSeq" id="WP_030445462.1">
    <property type="nucleotide sequence ID" value="NZ_AP023354.1"/>
</dbReference>
<dbReference type="PANTHER" id="PTHR33164:SF106">
    <property type="entry name" value="TRANSCRIPTIONAL REGULATORY PROTEIN"/>
    <property type="match status" value="1"/>
</dbReference>
<reference evidence="2" key="1">
    <citation type="submission" date="2020-08" db="EMBL/GenBank/DDBJ databases">
        <title>Whole genome shotgun sequence of Actinocatenispora sera NBRC 101916.</title>
        <authorList>
            <person name="Komaki H."/>
            <person name="Tamura T."/>
        </authorList>
    </citation>
    <scope>NUCLEOTIDE SEQUENCE</scope>
    <source>
        <strain evidence="2">NBRC 101916</strain>
    </source>
</reference>
<dbReference type="InterPro" id="IPR000835">
    <property type="entry name" value="HTH_MarR-typ"/>
</dbReference>
<dbReference type="GO" id="GO:0003700">
    <property type="term" value="F:DNA-binding transcription factor activity"/>
    <property type="evidence" value="ECO:0007669"/>
    <property type="project" value="InterPro"/>
</dbReference>
<dbReference type="PRINTS" id="PR00598">
    <property type="entry name" value="HTHMARR"/>
</dbReference>
<evidence type="ECO:0000313" key="2">
    <source>
        <dbReference type="EMBL" id="BCJ27233.1"/>
    </source>
</evidence>
<evidence type="ECO:0000259" key="1">
    <source>
        <dbReference type="PROSITE" id="PS50995"/>
    </source>
</evidence>
<dbReference type="GO" id="GO:0006950">
    <property type="term" value="P:response to stress"/>
    <property type="evidence" value="ECO:0007669"/>
    <property type="project" value="TreeGrafter"/>
</dbReference>
<accession>A0A810KVH9</accession>
<dbReference type="SMART" id="SM00347">
    <property type="entry name" value="HTH_MARR"/>
    <property type="match status" value="1"/>
</dbReference>
<proteinExistence type="predicted"/>
<dbReference type="Proteomes" id="UP000680750">
    <property type="component" value="Chromosome"/>
</dbReference>
<dbReference type="KEGG" id="aser:Asera_13410"/>
<dbReference type="InterPro" id="IPR036388">
    <property type="entry name" value="WH-like_DNA-bd_sf"/>
</dbReference>
<dbReference type="Gene3D" id="1.10.10.10">
    <property type="entry name" value="Winged helix-like DNA-binding domain superfamily/Winged helix DNA-binding domain"/>
    <property type="match status" value="1"/>
</dbReference>
<evidence type="ECO:0000313" key="3">
    <source>
        <dbReference type="Proteomes" id="UP000680750"/>
    </source>
</evidence>
<gene>
    <name evidence="2" type="ORF">Asera_13410</name>
</gene>
<dbReference type="SUPFAM" id="SSF46785">
    <property type="entry name" value="Winged helix' DNA-binding domain"/>
    <property type="match status" value="1"/>
</dbReference>
<dbReference type="AlphaFoldDB" id="A0A810KVH9"/>
<sequence length="160" mass="17524">MSTAAAAGGGRRRLAGTIRTRLRALSSRLGMLSQAVGGRLDLRAVDLECLDLIDRYAPLTPTALARHAGVHPATLTGILNRLESAGWITRDRDPVDRRAVVLTPVRERNAEILRLYGPMNRSLDQILARYTPEQLELLADFLDRATRAATDAADTVAENR</sequence>
<dbReference type="EMBL" id="AP023354">
    <property type="protein sequence ID" value="BCJ27233.1"/>
    <property type="molecule type" value="Genomic_DNA"/>
</dbReference>
<dbReference type="Pfam" id="PF01047">
    <property type="entry name" value="MarR"/>
    <property type="match status" value="1"/>
</dbReference>
<keyword evidence="3" id="KW-1185">Reference proteome</keyword>
<dbReference type="OrthoDB" id="3173926at2"/>